<dbReference type="Proteomes" id="UP001249851">
    <property type="component" value="Unassembled WGS sequence"/>
</dbReference>
<dbReference type="PANTHER" id="PTHR47331">
    <property type="entry name" value="PHD-TYPE DOMAIN-CONTAINING PROTEIN"/>
    <property type="match status" value="1"/>
</dbReference>
<evidence type="ECO:0000313" key="2">
    <source>
        <dbReference type="Proteomes" id="UP001249851"/>
    </source>
</evidence>
<sequence length="131" mass="15131">MILDTNVSPVQEVNYLRRFTSGEALKLIDNYRKQKQRDPNWLLDSLWAELERHFGSAAAITRVLLERMDKTAAFNDGENEKLQEFADLCADVESKMSYLPGLACLNFPITIQPIAEKLPVSLRPKWEKDQY</sequence>
<accession>A0AAD9UW15</accession>
<dbReference type="AlphaFoldDB" id="A0AAD9UW15"/>
<gene>
    <name evidence="1" type="ORF">P5673_027068</name>
</gene>
<proteinExistence type="predicted"/>
<reference evidence="1" key="2">
    <citation type="journal article" date="2023" name="Science">
        <title>Genomic signatures of disease resistance in endangered staghorn corals.</title>
        <authorList>
            <person name="Vollmer S.V."/>
            <person name="Selwyn J.D."/>
            <person name="Despard B.A."/>
            <person name="Roesel C.L."/>
        </authorList>
    </citation>
    <scope>NUCLEOTIDE SEQUENCE</scope>
    <source>
        <strain evidence="1">K2</strain>
    </source>
</reference>
<comment type="caution">
    <text evidence="1">The sequence shown here is derived from an EMBL/GenBank/DDBJ whole genome shotgun (WGS) entry which is preliminary data.</text>
</comment>
<name>A0AAD9UW15_ACRCE</name>
<reference evidence="1" key="1">
    <citation type="journal article" date="2023" name="G3 (Bethesda)">
        <title>Whole genome assembly and annotation of the endangered Caribbean coral Acropora cervicornis.</title>
        <authorList>
            <person name="Selwyn J.D."/>
            <person name="Vollmer S.V."/>
        </authorList>
    </citation>
    <scope>NUCLEOTIDE SEQUENCE</scope>
    <source>
        <strain evidence="1">K2</strain>
    </source>
</reference>
<protein>
    <submittedName>
        <fullName evidence="1">Uncharacterized protein</fullName>
    </submittedName>
</protein>
<dbReference type="PANTHER" id="PTHR47331:SF7">
    <property type="match status" value="1"/>
</dbReference>
<dbReference type="InterPro" id="IPR005312">
    <property type="entry name" value="DUF1759"/>
</dbReference>
<keyword evidence="2" id="KW-1185">Reference proteome</keyword>
<dbReference type="EMBL" id="JARQWQ010000091">
    <property type="protein sequence ID" value="KAK2552046.1"/>
    <property type="molecule type" value="Genomic_DNA"/>
</dbReference>
<organism evidence="1 2">
    <name type="scientific">Acropora cervicornis</name>
    <name type="common">Staghorn coral</name>
    <dbReference type="NCBI Taxonomy" id="6130"/>
    <lineage>
        <taxon>Eukaryota</taxon>
        <taxon>Metazoa</taxon>
        <taxon>Cnidaria</taxon>
        <taxon>Anthozoa</taxon>
        <taxon>Hexacorallia</taxon>
        <taxon>Scleractinia</taxon>
        <taxon>Astrocoeniina</taxon>
        <taxon>Acroporidae</taxon>
        <taxon>Acropora</taxon>
    </lineage>
</organism>
<evidence type="ECO:0000313" key="1">
    <source>
        <dbReference type="EMBL" id="KAK2552046.1"/>
    </source>
</evidence>
<dbReference type="Pfam" id="PF03564">
    <property type="entry name" value="DUF1759"/>
    <property type="match status" value="1"/>
</dbReference>